<keyword evidence="2 4" id="KW-0472">Membrane</keyword>
<dbReference type="InterPro" id="IPR011042">
    <property type="entry name" value="6-blade_b-propeller_TolB-like"/>
</dbReference>
<dbReference type="EMBL" id="CP029346">
    <property type="protein sequence ID" value="AWL10208.1"/>
    <property type="molecule type" value="Genomic_DNA"/>
</dbReference>
<dbReference type="PRINTS" id="PR01021">
    <property type="entry name" value="OMPADOMAIN"/>
</dbReference>
<dbReference type="OrthoDB" id="1488841at2"/>
<keyword evidence="8" id="KW-1185">Reference proteome</keyword>
<dbReference type="GO" id="GO:0009279">
    <property type="term" value="C:cell outer membrane"/>
    <property type="evidence" value="ECO:0007669"/>
    <property type="project" value="UniProtKB-SubCell"/>
</dbReference>
<keyword evidence="3" id="KW-0998">Cell outer membrane</keyword>
<dbReference type="AlphaFoldDB" id="A0A2S2DXT4"/>
<dbReference type="PANTHER" id="PTHR30329:SF21">
    <property type="entry name" value="LIPOPROTEIN YIAD-RELATED"/>
    <property type="match status" value="1"/>
</dbReference>
<dbReference type="Pfam" id="PF00691">
    <property type="entry name" value="OmpA"/>
    <property type="match status" value="1"/>
</dbReference>
<organism evidence="7 8">
    <name type="scientific">Aquirufa nivalisilvae</name>
    <dbReference type="NCBI Taxonomy" id="2516557"/>
    <lineage>
        <taxon>Bacteria</taxon>
        <taxon>Pseudomonadati</taxon>
        <taxon>Bacteroidota</taxon>
        <taxon>Cytophagia</taxon>
        <taxon>Cytophagales</taxon>
        <taxon>Flectobacillaceae</taxon>
        <taxon>Aquirufa</taxon>
    </lineage>
</organism>
<proteinExistence type="predicted"/>
<evidence type="ECO:0000256" key="5">
    <source>
        <dbReference type="SAM" id="Phobius"/>
    </source>
</evidence>
<dbReference type="SUPFAM" id="SSF103088">
    <property type="entry name" value="OmpA-like"/>
    <property type="match status" value="1"/>
</dbReference>
<dbReference type="InterPro" id="IPR006664">
    <property type="entry name" value="OMP_bac"/>
</dbReference>
<reference evidence="8" key="1">
    <citation type="submission" date="2018-05" db="EMBL/GenBank/DDBJ databases">
        <title>Pseudarcicella sp. HME7025 Genome sequencing and assembly.</title>
        <authorList>
            <person name="Kim H."/>
            <person name="Kang H."/>
            <person name="Joh K."/>
        </authorList>
    </citation>
    <scope>NUCLEOTIDE SEQUENCE [LARGE SCALE GENOMIC DNA]</scope>
    <source>
        <strain evidence="8">HME7025</strain>
    </source>
</reference>
<evidence type="ECO:0000256" key="1">
    <source>
        <dbReference type="ARBA" id="ARBA00004442"/>
    </source>
</evidence>
<feature type="transmembrane region" description="Helical" evidence="5">
    <location>
        <begin position="12"/>
        <end position="28"/>
    </location>
</feature>
<dbReference type="Gene3D" id="3.30.1330.60">
    <property type="entry name" value="OmpA-like domain"/>
    <property type="match status" value="1"/>
</dbReference>
<evidence type="ECO:0000259" key="6">
    <source>
        <dbReference type="PROSITE" id="PS51123"/>
    </source>
</evidence>
<dbReference type="SUPFAM" id="SSF82171">
    <property type="entry name" value="DPP6 N-terminal domain-like"/>
    <property type="match status" value="1"/>
</dbReference>
<comment type="subcellular location">
    <subcellularLocation>
        <location evidence="1">Cell outer membrane</location>
    </subcellularLocation>
</comment>
<evidence type="ECO:0000313" key="7">
    <source>
        <dbReference type="EMBL" id="AWL10208.1"/>
    </source>
</evidence>
<evidence type="ECO:0000313" key="8">
    <source>
        <dbReference type="Proteomes" id="UP000245468"/>
    </source>
</evidence>
<gene>
    <name evidence="7" type="ORF">HME7025_02367</name>
</gene>
<name>A0A2S2DXT4_9BACT</name>
<protein>
    <submittedName>
        <fullName evidence="7">Outer membrane lipoprotein Omp16</fullName>
    </submittedName>
</protein>
<keyword evidence="5" id="KW-1133">Transmembrane helix</keyword>
<dbReference type="Gene3D" id="2.120.10.30">
    <property type="entry name" value="TolB, C-terminal domain"/>
    <property type="match status" value="1"/>
</dbReference>
<dbReference type="PANTHER" id="PTHR30329">
    <property type="entry name" value="STATOR ELEMENT OF FLAGELLAR MOTOR COMPLEX"/>
    <property type="match status" value="1"/>
</dbReference>
<dbReference type="Proteomes" id="UP000245468">
    <property type="component" value="Chromosome"/>
</dbReference>
<feature type="domain" description="OmpA-like" evidence="6">
    <location>
        <begin position="550"/>
        <end position="672"/>
    </location>
</feature>
<sequence>MKYAKPKSTLRLIIHSFLGISFALYLVACQGDEFKLKKALNSFDKGEYELVIQQLKPLAEKGYQLDQTTYFIAESYRLSNRISSALPYYQTALAKGNSDNTIRFNLAFAAKATGNYALAQTTLKDFLQNKPSKSLKLKAEIELENLPQVSELQKKSSPVGVQAIQGNTPMAEFSARKLGDELIITSSRKQSIYKNNGLPYLGLYKASLKSPVEIGSLNLFSPMIDKENANEGTPAFSKDGNTVVFARGNTGKNKDLSPDVDLYISRRNGSDWSLPERLAISDSIAWDGSPAFSSDGKTLYFSSNRRGGKGGLDIYRSPMDNSGRFGRPINLGSAINTPGDEIFPFVSEDGKLYFSSDGHPSLGGLDLFVASRNENEIVIEHLGVPMNSISDDFGISLVDSVSGYFSSNRAGGKGDDDIYYFKSPSINPERWWTNEAPQVVAATENKIVQYFLQTEIIDPSGKPIDSVKVSIRRNGQSIDPSYSNKKGRLEILDLAENDQIDFVCEKEDYLTKRSTFSMEGREIPARLLKKEITDTTFVWQIVMDKAEVGKEITQLYQINPIYYNLDRSEIRNDASEELEKIVQFLRDNTNVSIELGSHTDSRGSVPYNQKLSQRRAESAVRYIVQRGIDQKRIKAKGYGESQLVNECADGVECSEEMHQQNRRTEFKITEIKAE</sequence>
<dbReference type="InterPro" id="IPR006665">
    <property type="entry name" value="OmpA-like"/>
</dbReference>
<dbReference type="Pfam" id="PF07676">
    <property type="entry name" value="PD40"/>
    <property type="match status" value="3"/>
</dbReference>
<dbReference type="InterPro" id="IPR011659">
    <property type="entry name" value="WD40"/>
</dbReference>
<dbReference type="Gene3D" id="1.25.40.10">
    <property type="entry name" value="Tetratricopeptide repeat domain"/>
    <property type="match status" value="1"/>
</dbReference>
<accession>A0A2S2DXT4</accession>
<dbReference type="CDD" id="cd07185">
    <property type="entry name" value="OmpA_C-like"/>
    <property type="match status" value="1"/>
</dbReference>
<dbReference type="SUPFAM" id="SSF48452">
    <property type="entry name" value="TPR-like"/>
    <property type="match status" value="1"/>
</dbReference>
<dbReference type="RefSeq" id="WP_109324302.1">
    <property type="nucleotide sequence ID" value="NZ_CP029346.1"/>
</dbReference>
<dbReference type="KEGG" id="psez:HME7025_02367"/>
<dbReference type="InterPro" id="IPR011990">
    <property type="entry name" value="TPR-like_helical_dom_sf"/>
</dbReference>
<keyword evidence="5" id="KW-0812">Transmembrane</keyword>
<evidence type="ECO:0000256" key="3">
    <source>
        <dbReference type="ARBA" id="ARBA00023237"/>
    </source>
</evidence>
<evidence type="ECO:0000256" key="2">
    <source>
        <dbReference type="ARBA" id="ARBA00023136"/>
    </source>
</evidence>
<dbReference type="InterPro" id="IPR050330">
    <property type="entry name" value="Bact_OuterMem_StrucFunc"/>
</dbReference>
<keyword evidence="7" id="KW-0449">Lipoprotein</keyword>
<dbReference type="PROSITE" id="PS51123">
    <property type="entry name" value="OMPA_2"/>
    <property type="match status" value="1"/>
</dbReference>
<evidence type="ECO:0000256" key="4">
    <source>
        <dbReference type="PROSITE-ProRule" id="PRU00473"/>
    </source>
</evidence>
<dbReference type="InterPro" id="IPR036737">
    <property type="entry name" value="OmpA-like_sf"/>
</dbReference>